<accession>A0ABC8V2J1</accession>
<dbReference type="AlphaFoldDB" id="A0ABC8V2J1"/>
<feature type="region of interest" description="Disordered" evidence="1">
    <location>
        <begin position="216"/>
        <end position="248"/>
    </location>
</feature>
<feature type="compositionally biased region" description="Polar residues" evidence="1">
    <location>
        <begin position="1"/>
        <end position="26"/>
    </location>
</feature>
<sequence>MPSLSRYTSPVQATKTRGRYASSSKYPSRKLPPPTCPKVAEFESSPSNFPPVSATEKYKPPTSNRSSPDVDDLSSANKSMVERIHIALEFDEDKYQALKFISSEFYEGATDTAEYLTYVQQFGLTHLVPEMAILFPDASKHKELADTYNARSGMSPSNERHCSRKIRRGMRQMQDTKEDRGDALSNGRHCAFKKKSNITVDEGCSESCFSVRSLNLPSQSTGRGSNQSSSAGKAQKKKTSKFPEARWGDGSLAKFSDIKRSDSGETSNFDAHTSGGLPVYGVWGNGGGRRLVETFNFKANTCGGLPQYDAWRNGGGQRLLARTRGANGLKNFL</sequence>
<keyword evidence="4" id="KW-1185">Reference proteome</keyword>
<feature type="compositionally biased region" description="Low complexity" evidence="1">
    <location>
        <begin position="224"/>
        <end position="233"/>
    </location>
</feature>
<evidence type="ECO:0000259" key="2">
    <source>
        <dbReference type="Pfam" id="PF23202"/>
    </source>
</evidence>
<evidence type="ECO:0000313" key="3">
    <source>
        <dbReference type="EMBL" id="CAK9187578.1"/>
    </source>
</evidence>
<dbReference type="Proteomes" id="UP001642360">
    <property type="component" value="Unassembled WGS sequence"/>
</dbReference>
<evidence type="ECO:0000256" key="1">
    <source>
        <dbReference type="SAM" id="MobiDB-lite"/>
    </source>
</evidence>
<feature type="domain" description="ZNF598/HEL2 PAH" evidence="2">
    <location>
        <begin position="75"/>
        <end position="149"/>
    </location>
</feature>
<evidence type="ECO:0000313" key="4">
    <source>
        <dbReference type="Proteomes" id="UP001642360"/>
    </source>
</evidence>
<proteinExistence type="predicted"/>
<dbReference type="PANTHER" id="PTHR22938">
    <property type="entry name" value="ZINC FINGER PROTEIN 598"/>
    <property type="match status" value="1"/>
</dbReference>
<protein>
    <recommendedName>
        <fullName evidence="2">ZNF598/HEL2 PAH domain-containing protein</fullName>
    </recommendedName>
</protein>
<reference evidence="3 4" key="1">
    <citation type="submission" date="2024-02" db="EMBL/GenBank/DDBJ databases">
        <authorList>
            <person name="Vignale AGUSTIN F."/>
            <person name="Sosa J E."/>
            <person name="Modenutti C."/>
        </authorList>
    </citation>
    <scope>NUCLEOTIDE SEQUENCE [LARGE SCALE GENOMIC DNA]</scope>
</reference>
<dbReference type="Pfam" id="PF23202">
    <property type="entry name" value="PAH_ZNF598"/>
    <property type="match status" value="1"/>
</dbReference>
<dbReference type="InterPro" id="IPR044288">
    <property type="entry name" value="ZNF598/HEL2"/>
</dbReference>
<dbReference type="InterPro" id="IPR057634">
    <property type="entry name" value="PAH_ZNF598/HEL2"/>
</dbReference>
<gene>
    <name evidence="3" type="ORF">ILEXP_LOCUS58160</name>
</gene>
<organism evidence="3 4">
    <name type="scientific">Ilex paraguariensis</name>
    <name type="common">yerba mate</name>
    <dbReference type="NCBI Taxonomy" id="185542"/>
    <lineage>
        <taxon>Eukaryota</taxon>
        <taxon>Viridiplantae</taxon>
        <taxon>Streptophyta</taxon>
        <taxon>Embryophyta</taxon>
        <taxon>Tracheophyta</taxon>
        <taxon>Spermatophyta</taxon>
        <taxon>Magnoliopsida</taxon>
        <taxon>eudicotyledons</taxon>
        <taxon>Gunneridae</taxon>
        <taxon>Pentapetalae</taxon>
        <taxon>asterids</taxon>
        <taxon>campanulids</taxon>
        <taxon>Aquifoliales</taxon>
        <taxon>Aquifoliaceae</taxon>
        <taxon>Ilex</taxon>
    </lineage>
</organism>
<feature type="region of interest" description="Disordered" evidence="1">
    <location>
        <begin position="1"/>
        <end position="74"/>
    </location>
</feature>
<dbReference type="PANTHER" id="PTHR22938:SF15">
    <property type="entry name" value="OS01G0568000 PROTEIN"/>
    <property type="match status" value="1"/>
</dbReference>
<comment type="caution">
    <text evidence="3">The sequence shown here is derived from an EMBL/GenBank/DDBJ whole genome shotgun (WGS) entry which is preliminary data.</text>
</comment>
<name>A0ABC8V2J1_9AQUA</name>
<dbReference type="EMBL" id="CAUOFW020010057">
    <property type="protein sequence ID" value="CAK9187578.1"/>
    <property type="molecule type" value="Genomic_DNA"/>
</dbReference>